<accession>A0A9K3HRU5</accession>
<gene>
    <name evidence="8" type="ORF">HanXRQr2_Chr11g0506991</name>
</gene>
<evidence type="ECO:0000313" key="9">
    <source>
        <dbReference type="Proteomes" id="UP000215914"/>
    </source>
</evidence>
<proteinExistence type="predicted"/>
<evidence type="ECO:0000256" key="5">
    <source>
        <dbReference type="ARBA" id="ARBA00022840"/>
    </source>
</evidence>
<keyword evidence="9" id="KW-1185">Reference proteome</keyword>
<keyword evidence="2" id="KW-0547">Nucleotide-binding</keyword>
<organism evidence="8 9">
    <name type="scientific">Helianthus annuus</name>
    <name type="common">Common sunflower</name>
    <dbReference type="NCBI Taxonomy" id="4232"/>
    <lineage>
        <taxon>Eukaryota</taxon>
        <taxon>Viridiplantae</taxon>
        <taxon>Streptophyta</taxon>
        <taxon>Embryophyta</taxon>
        <taxon>Tracheophyta</taxon>
        <taxon>Spermatophyta</taxon>
        <taxon>Magnoliopsida</taxon>
        <taxon>eudicotyledons</taxon>
        <taxon>Gunneridae</taxon>
        <taxon>Pentapetalae</taxon>
        <taxon>asterids</taxon>
        <taxon>campanulids</taxon>
        <taxon>Asterales</taxon>
        <taxon>Asteraceae</taxon>
        <taxon>Asteroideae</taxon>
        <taxon>Heliantheae alliance</taxon>
        <taxon>Heliantheae</taxon>
        <taxon>Helianthus</taxon>
    </lineage>
</organism>
<evidence type="ECO:0000256" key="6">
    <source>
        <dbReference type="ARBA" id="ARBA00047984"/>
    </source>
</evidence>
<comment type="caution">
    <text evidence="8">The sequence shown here is derived from an EMBL/GenBank/DDBJ whole genome shotgun (WGS) entry which is preliminary data.</text>
</comment>
<dbReference type="Gene3D" id="3.40.50.300">
    <property type="entry name" value="P-loop containing nucleotide triphosphate hydrolases"/>
    <property type="match status" value="1"/>
</dbReference>
<dbReference type="InterPro" id="IPR014001">
    <property type="entry name" value="Helicase_ATP-bd"/>
</dbReference>
<dbReference type="Proteomes" id="UP000215914">
    <property type="component" value="Unassembled WGS sequence"/>
</dbReference>
<dbReference type="PROSITE" id="PS51192">
    <property type="entry name" value="HELICASE_ATP_BIND_1"/>
    <property type="match status" value="1"/>
</dbReference>
<reference evidence="8" key="2">
    <citation type="submission" date="2020-06" db="EMBL/GenBank/DDBJ databases">
        <title>Helianthus annuus Genome sequencing and assembly Release 2.</title>
        <authorList>
            <person name="Gouzy J."/>
            <person name="Langlade N."/>
            <person name="Munos S."/>
        </authorList>
    </citation>
    <scope>NUCLEOTIDE SEQUENCE</scope>
    <source>
        <tissue evidence="8">Leaves</tissue>
    </source>
</reference>
<reference evidence="8" key="1">
    <citation type="journal article" date="2017" name="Nature">
        <title>The sunflower genome provides insights into oil metabolism, flowering and Asterid evolution.</title>
        <authorList>
            <person name="Badouin H."/>
            <person name="Gouzy J."/>
            <person name="Grassa C.J."/>
            <person name="Murat F."/>
            <person name="Staton S.E."/>
            <person name="Cottret L."/>
            <person name="Lelandais-Briere C."/>
            <person name="Owens G.L."/>
            <person name="Carrere S."/>
            <person name="Mayjonade B."/>
            <person name="Legrand L."/>
            <person name="Gill N."/>
            <person name="Kane N.C."/>
            <person name="Bowers J.E."/>
            <person name="Hubner S."/>
            <person name="Bellec A."/>
            <person name="Berard A."/>
            <person name="Berges H."/>
            <person name="Blanchet N."/>
            <person name="Boniface M.C."/>
            <person name="Brunel D."/>
            <person name="Catrice O."/>
            <person name="Chaidir N."/>
            <person name="Claudel C."/>
            <person name="Donnadieu C."/>
            <person name="Faraut T."/>
            <person name="Fievet G."/>
            <person name="Helmstetter N."/>
            <person name="King M."/>
            <person name="Knapp S.J."/>
            <person name="Lai Z."/>
            <person name="Le Paslier M.C."/>
            <person name="Lippi Y."/>
            <person name="Lorenzon L."/>
            <person name="Mandel J.R."/>
            <person name="Marage G."/>
            <person name="Marchand G."/>
            <person name="Marquand E."/>
            <person name="Bret-Mestries E."/>
            <person name="Morien E."/>
            <person name="Nambeesan S."/>
            <person name="Nguyen T."/>
            <person name="Pegot-Espagnet P."/>
            <person name="Pouilly N."/>
            <person name="Raftis F."/>
            <person name="Sallet E."/>
            <person name="Schiex T."/>
            <person name="Thomas J."/>
            <person name="Vandecasteele C."/>
            <person name="Vares D."/>
            <person name="Vear F."/>
            <person name="Vautrin S."/>
            <person name="Crespi M."/>
            <person name="Mangin B."/>
            <person name="Burke J.M."/>
            <person name="Salse J."/>
            <person name="Munos S."/>
            <person name="Vincourt P."/>
            <person name="Rieseberg L.H."/>
            <person name="Langlade N.B."/>
        </authorList>
    </citation>
    <scope>NUCLEOTIDE SEQUENCE</scope>
    <source>
        <tissue evidence="8">Leaves</tissue>
    </source>
</reference>
<dbReference type="PANTHER" id="PTHR47963:SF8">
    <property type="entry name" value="ATP-DEPENDENT RNA HELICASE DEAD"/>
    <property type="match status" value="1"/>
</dbReference>
<dbReference type="EMBL" id="MNCJ02000326">
    <property type="protein sequence ID" value="KAF5783356.1"/>
    <property type="molecule type" value="Genomic_DNA"/>
</dbReference>
<comment type="catalytic activity">
    <reaction evidence="6">
        <text>ATP + H2O = ADP + phosphate + H(+)</text>
        <dbReference type="Rhea" id="RHEA:13065"/>
        <dbReference type="ChEBI" id="CHEBI:15377"/>
        <dbReference type="ChEBI" id="CHEBI:15378"/>
        <dbReference type="ChEBI" id="CHEBI:30616"/>
        <dbReference type="ChEBI" id="CHEBI:43474"/>
        <dbReference type="ChEBI" id="CHEBI:456216"/>
        <dbReference type="EC" id="3.6.4.13"/>
    </reaction>
</comment>
<dbReference type="GO" id="GO:0003676">
    <property type="term" value="F:nucleic acid binding"/>
    <property type="evidence" value="ECO:0007669"/>
    <property type="project" value="InterPro"/>
</dbReference>
<sequence length="100" mass="11033">MLFLTGELAKQVYTDFKYYGEAMGLTSCCLYGGGGASISPQTVQLKKGVDIVVGAVGRVKDHIERGYLDLCSLKSRILDEADEMLRQVKGIWMDKDSVHN</sequence>
<dbReference type="InterPro" id="IPR027417">
    <property type="entry name" value="P-loop_NTPase"/>
</dbReference>
<dbReference type="EC" id="3.6.4.13" evidence="1"/>
<evidence type="ECO:0000259" key="7">
    <source>
        <dbReference type="PROSITE" id="PS51192"/>
    </source>
</evidence>
<dbReference type="GO" id="GO:0003724">
    <property type="term" value="F:RNA helicase activity"/>
    <property type="evidence" value="ECO:0007669"/>
    <property type="project" value="UniProtKB-EC"/>
</dbReference>
<dbReference type="InterPro" id="IPR011545">
    <property type="entry name" value="DEAD/DEAH_box_helicase_dom"/>
</dbReference>
<dbReference type="SUPFAM" id="SSF52540">
    <property type="entry name" value="P-loop containing nucleoside triphosphate hydrolases"/>
    <property type="match status" value="1"/>
</dbReference>
<keyword evidence="3 8" id="KW-0378">Hydrolase</keyword>
<feature type="domain" description="Helicase ATP-binding" evidence="7">
    <location>
        <begin position="1"/>
        <end position="100"/>
    </location>
</feature>
<evidence type="ECO:0000256" key="2">
    <source>
        <dbReference type="ARBA" id="ARBA00022741"/>
    </source>
</evidence>
<dbReference type="GO" id="GO:0005524">
    <property type="term" value="F:ATP binding"/>
    <property type="evidence" value="ECO:0007669"/>
    <property type="project" value="UniProtKB-KW"/>
</dbReference>
<evidence type="ECO:0000256" key="4">
    <source>
        <dbReference type="ARBA" id="ARBA00022806"/>
    </source>
</evidence>
<dbReference type="GO" id="GO:0016787">
    <property type="term" value="F:hydrolase activity"/>
    <property type="evidence" value="ECO:0007669"/>
    <property type="project" value="UniProtKB-KW"/>
</dbReference>
<evidence type="ECO:0000256" key="1">
    <source>
        <dbReference type="ARBA" id="ARBA00012552"/>
    </source>
</evidence>
<dbReference type="Gramene" id="mRNA:HanXRQr2_Chr11g0506991">
    <property type="protein sequence ID" value="mRNA:HanXRQr2_Chr11g0506991"/>
    <property type="gene ID" value="HanXRQr2_Chr11g0506991"/>
</dbReference>
<dbReference type="PANTHER" id="PTHR47963">
    <property type="entry name" value="DEAD-BOX ATP-DEPENDENT RNA HELICASE 47, MITOCHONDRIAL"/>
    <property type="match status" value="1"/>
</dbReference>
<evidence type="ECO:0000256" key="3">
    <source>
        <dbReference type="ARBA" id="ARBA00022801"/>
    </source>
</evidence>
<dbReference type="Pfam" id="PF00270">
    <property type="entry name" value="DEAD"/>
    <property type="match status" value="1"/>
</dbReference>
<dbReference type="AlphaFoldDB" id="A0A9K3HRU5"/>
<keyword evidence="4 8" id="KW-0347">Helicase</keyword>
<dbReference type="InterPro" id="IPR050547">
    <property type="entry name" value="DEAD_box_RNA_helicases"/>
</dbReference>
<protein>
    <recommendedName>
        <fullName evidence="1">RNA helicase</fullName>
        <ecNumber evidence="1">3.6.4.13</ecNumber>
    </recommendedName>
</protein>
<evidence type="ECO:0000313" key="8">
    <source>
        <dbReference type="EMBL" id="KAF5783356.1"/>
    </source>
</evidence>
<name>A0A9K3HRU5_HELAN</name>
<keyword evidence="5" id="KW-0067">ATP-binding</keyword>